<dbReference type="SUPFAM" id="SSF100950">
    <property type="entry name" value="NagB/RpiA/CoA transferase-like"/>
    <property type="match status" value="1"/>
</dbReference>
<evidence type="ECO:0000256" key="1">
    <source>
        <dbReference type="ARBA" id="ARBA00010466"/>
    </source>
</evidence>
<dbReference type="GO" id="GO:0030246">
    <property type="term" value="F:carbohydrate binding"/>
    <property type="evidence" value="ECO:0007669"/>
    <property type="project" value="InterPro"/>
</dbReference>
<protein>
    <recommendedName>
        <fullName evidence="5">Sugar-binding domain-containing protein</fullName>
    </recommendedName>
</protein>
<gene>
    <name evidence="6" type="ORF">PTRA_a1900</name>
</gene>
<dbReference type="InterPro" id="IPR036388">
    <property type="entry name" value="WH-like_DNA-bd_sf"/>
</dbReference>
<evidence type="ECO:0000313" key="7">
    <source>
        <dbReference type="Proteomes" id="UP000065261"/>
    </source>
</evidence>
<evidence type="ECO:0000256" key="2">
    <source>
        <dbReference type="ARBA" id="ARBA00023015"/>
    </source>
</evidence>
<keyword evidence="4" id="KW-0804">Transcription</keyword>
<dbReference type="PATRIC" id="fig|1315283.4.peg.1636"/>
<keyword evidence="3" id="KW-0238">DNA-binding</keyword>
<dbReference type="PANTHER" id="PTHR34294">
    <property type="entry name" value="TRANSCRIPTIONAL REGULATOR-RELATED"/>
    <property type="match status" value="1"/>
</dbReference>
<reference evidence="6 7" key="1">
    <citation type="submission" date="2015-03" db="EMBL/GenBank/DDBJ databases">
        <authorList>
            <person name="Murphy D."/>
        </authorList>
    </citation>
    <scope>NUCLEOTIDE SEQUENCE [LARGE SCALE GENOMIC DNA]</scope>
    <source>
        <strain evidence="6 7">KMM 520</strain>
    </source>
</reference>
<proteinExistence type="inferred from homology"/>
<dbReference type="OrthoDB" id="7065657at2"/>
<name>A0A0U2MPQ4_9GAMM</name>
<evidence type="ECO:0000259" key="5">
    <source>
        <dbReference type="Pfam" id="PF04198"/>
    </source>
</evidence>
<evidence type="ECO:0000313" key="6">
    <source>
        <dbReference type="EMBL" id="ALS33044.1"/>
    </source>
</evidence>
<dbReference type="AlphaFoldDB" id="A0A0U2MPQ4"/>
<dbReference type="Proteomes" id="UP000065261">
    <property type="component" value="Chromosome I"/>
</dbReference>
<dbReference type="Gene3D" id="1.10.10.10">
    <property type="entry name" value="Winged helix-like DNA-binding domain superfamily/Winged helix DNA-binding domain"/>
    <property type="match status" value="1"/>
</dbReference>
<dbReference type="RefSeq" id="WP_058373393.1">
    <property type="nucleotide sequence ID" value="NZ_CP011034.1"/>
</dbReference>
<accession>A0A0U2MPQ4</accession>
<comment type="similarity">
    <text evidence="1">Belongs to the SorC transcriptional regulatory family.</text>
</comment>
<keyword evidence="2" id="KW-0805">Transcription regulation</keyword>
<dbReference type="InterPro" id="IPR051054">
    <property type="entry name" value="SorC_transcr_regulators"/>
</dbReference>
<evidence type="ECO:0000256" key="4">
    <source>
        <dbReference type="ARBA" id="ARBA00023163"/>
    </source>
</evidence>
<dbReference type="KEGG" id="ptn:PTRA_a1900"/>
<dbReference type="InterPro" id="IPR037171">
    <property type="entry name" value="NagB/RpiA_transferase-like"/>
</dbReference>
<feature type="domain" description="Sugar-binding" evidence="5">
    <location>
        <begin position="63"/>
        <end position="317"/>
    </location>
</feature>
<evidence type="ECO:0000256" key="3">
    <source>
        <dbReference type="ARBA" id="ARBA00023125"/>
    </source>
</evidence>
<dbReference type="Pfam" id="PF04198">
    <property type="entry name" value="Sugar-bind"/>
    <property type="match status" value="1"/>
</dbReference>
<dbReference type="EMBL" id="CP011034">
    <property type="protein sequence ID" value="ALS33044.1"/>
    <property type="molecule type" value="Genomic_DNA"/>
</dbReference>
<dbReference type="Gene3D" id="3.40.50.1360">
    <property type="match status" value="1"/>
</dbReference>
<sequence length="319" mass="34684">MAKLSNTEIRKLDDAARAGWLYYVAGKTQEEIAKKLNTSRQSAQRMVALSVSQGLIKVRLDHPIAKCMDLAEQIKTRFGLISCDVVPSDPSEPSSTLGLAQAGAAEIERHLKSPQPKVIAMGTGRVLRACVDELRTQDCQQHKIVAMLGNMALDGSASPYDVVVRMAEHINAKHYPMPLPVLPRTIEEKQLLHSQQNVASNLKLATNADVTFVGVGNLGLNSPLHKDGFVSLDELQELQQQGAVGEMISWVFDKNGKLLDCNVNQRVASTPLKINSGKQIFAIAAGEEKVLAILGALRSKMISGLITNECTAERLLSIE</sequence>
<organism evidence="6">
    <name type="scientific">Pseudoalteromonas translucida KMM 520</name>
    <dbReference type="NCBI Taxonomy" id="1315283"/>
    <lineage>
        <taxon>Bacteria</taxon>
        <taxon>Pseudomonadati</taxon>
        <taxon>Pseudomonadota</taxon>
        <taxon>Gammaproteobacteria</taxon>
        <taxon>Alteromonadales</taxon>
        <taxon>Pseudoalteromonadaceae</taxon>
        <taxon>Pseudoalteromonas</taxon>
    </lineage>
</organism>
<dbReference type="PANTHER" id="PTHR34294:SF1">
    <property type="entry name" value="TRANSCRIPTIONAL REGULATOR LSRR"/>
    <property type="match status" value="1"/>
</dbReference>
<dbReference type="GO" id="GO:0003677">
    <property type="term" value="F:DNA binding"/>
    <property type="evidence" value="ECO:0007669"/>
    <property type="project" value="UniProtKB-KW"/>
</dbReference>
<dbReference type="InterPro" id="IPR007324">
    <property type="entry name" value="Sugar-bd_dom_put"/>
</dbReference>